<sequence length="344" mass="36457">MLRLALLGLASLLACDSASVAPPVAAPPAGASADVEPAPPDTSARTGPEAHAPGDRPPKTPEPAASPVPADRSAATPVPPLTQYTWLTEAGGAPPAREQLAAAIAPPAGARRVPLAPGSFGAWLRGLPLLPADAPVLLFNGETKPNQSAHHRVVDIDVGDRDLQQCADAVMRLRVEYQWAADQRRAIAFKLTDGTPWDFASYLAGTRLKLVGKKAQRVPGSPRPATRETLRGYMRTLFTYAGTASIAAELPRRELAALAAGDVLVQGGFPGHAVLVLDIAEDDRGARYFLLGQSYMPAQQFHVLKNPGDPALSPWYRADALAAGAMTPEWGPFTDRDLRRFRDG</sequence>
<evidence type="ECO:0000256" key="2">
    <source>
        <dbReference type="SAM" id="SignalP"/>
    </source>
</evidence>
<feature type="signal peptide" evidence="2">
    <location>
        <begin position="1"/>
        <end position="20"/>
    </location>
</feature>
<gene>
    <name evidence="3" type="ORF">K7C98_18875</name>
</gene>
<evidence type="ECO:0000313" key="3">
    <source>
        <dbReference type="EMBL" id="MBZ5711313.1"/>
    </source>
</evidence>
<dbReference type="InterPro" id="IPR032315">
    <property type="entry name" value="DUF4846"/>
</dbReference>
<keyword evidence="2" id="KW-0732">Signal</keyword>
<protein>
    <recommendedName>
        <fullName evidence="5">DUF4846 domain-containing protein</fullName>
    </recommendedName>
</protein>
<dbReference type="RefSeq" id="WP_224193078.1">
    <property type="nucleotide sequence ID" value="NZ_JAIRAU010000026.1"/>
</dbReference>
<dbReference type="Proteomes" id="UP001139031">
    <property type="component" value="Unassembled WGS sequence"/>
</dbReference>
<proteinExistence type="predicted"/>
<feature type="compositionally biased region" description="Low complexity" evidence="1">
    <location>
        <begin position="22"/>
        <end position="33"/>
    </location>
</feature>
<feature type="region of interest" description="Disordered" evidence="1">
    <location>
        <begin position="22"/>
        <end position="78"/>
    </location>
</feature>
<evidence type="ECO:0000256" key="1">
    <source>
        <dbReference type="SAM" id="MobiDB-lite"/>
    </source>
</evidence>
<dbReference type="PROSITE" id="PS51257">
    <property type="entry name" value="PROKAR_LIPOPROTEIN"/>
    <property type="match status" value="1"/>
</dbReference>
<name>A0ABS7TSX1_9BACT</name>
<dbReference type="EMBL" id="JAIRAU010000026">
    <property type="protein sequence ID" value="MBZ5711313.1"/>
    <property type="molecule type" value="Genomic_DNA"/>
</dbReference>
<dbReference type="Pfam" id="PF16138">
    <property type="entry name" value="DUF4846"/>
    <property type="match status" value="1"/>
</dbReference>
<evidence type="ECO:0008006" key="5">
    <source>
        <dbReference type="Google" id="ProtNLM"/>
    </source>
</evidence>
<feature type="chain" id="PRO_5046701187" description="DUF4846 domain-containing protein" evidence="2">
    <location>
        <begin position="21"/>
        <end position="344"/>
    </location>
</feature>
<keyword evidence="4" id="KW-1185">Reference proteome</keyword>
<accession>A0ABS7TSX1</accession>
<organism evidence="3 4">
    <name type="scientific">Nannocystis pusilla</name>
    <dbReference type="NCBI Taxonomy" id="889268"/>
    <lineage>
        <taxon>Bacteria</taxon>
        <taxon>Pseudomonadati</taxon>
        <taxon>Myxococcota</taxon>
        <taxon>Polyangia</taxon>
        <taxon>Nannocystales</taxon>
        <taxon>Nannocystaceae</taxon>
        <taxon>Nannocystis</taxon>
    </lineage>
</organism>
<comment type="caution">
    <text evidence="3">The sequence shown here is derived from an EMBL/GenBank/DDBJ whole genome shotgun (WGS) entry which is preliminary data.</text>
</comment>
<evidence type="ECO:0000313" key="4">
    <source>
        <dbReference type="Proteomes" id="UP001139031"/>
    </source>
</evidence>
<reference evidence="3" key="1">
    <citation type="submission" date="2021-08" db="EMBL/GenBank/DDBJ databases">
        <authorList>
            <person name="Stevens D.C."/>
        </authorList>
    </citation>
    <scope>NUCLEOTIDE SEQUENCE</scope>
    <source>
        <strain evidence="3">DSM 53165</strain>
    </source>
</reference>